<dbReference type="EC" id="2.4.1.17" evidence="5"/>
<feature type="transmembrane region" description="Helical" evidence="5">
    <location>
        <begin position="12"/>
        <end position="35"/>
    </location>
</feature>
<dbReference type="InterPro" id="IPR050271">
    <property type="entry name" value="UDP-glycosyltransferase"/>
</dbReference>
<dbReference type="InterPro" id="IPR002213">
    <property type="entry name" value="UDP_glucos_trans"/>
</dbReference>
<keyword evidence="3 4" id="KW-0808">Transferase</keyword>
<evidence type="ECO:0000256" key="4">
    <source>
        <dbReference type="RuleBase" id="RU003718"/>
    </source>
</evidence>
<evidence type="ECO:0000256" key="3">
    <source>
        <dbReference type="ARBA" id="ARBA00022679"/>
    </source>
</evidence>
<organism evidence="6 7">
    <name type="scientific">Diabrotica balteata</name>
    <name type="common">Banded cucumber beetle</name>
    <dbReference type="NCBI Taxonomy" id="107213"/>
    <lineage>
        <taxon>Eukaryota</taxon>
        <taxon>Metazoa</taxon>
        <taxon>Ecdysozoa</taxon>
        <taxon>Arthropoda</taxon>
        <taxon>Hexapoda</taxon>
        <taxon>Insecta</taxon>
        <taxon>Pterygota</taxon>
        <taxon>Neoptera</taxon>
        <taxon>Endopterygota</taxon>
        <taxon>Coleoptera</taxon>
        <taxon>Polyphaga</taxon>
        <taxon>Cucujiformia</taxon>
        <taxon>Chrysomeloidea</taxon>
        <taxon>Chrysomelidae</taxon>
        <taxon>Galerucinae</taxon>
        <taxon>Diabroticina</taxon>
        <taxon>Diabroticites</taxon>
        <taxon>Diabrotica</taxon>
    </lineage>
</organism>
<evidence type="ECO:0000256" key="2">
    <source>
        <dbReference type="ARBA" id="ARBA00022676"/>
    </source>
</evidence>
<dbReference type="AlphaFoldDB" id="A0A9P0E1R7"/>
<dbReference type="CDD" id="cd03784">
    <property type="entry name" value="GT1_Gtf-like"/>
    <property type="match status" value="1"/>
</dbReference>
<sequence length="514" mass="58233">MGKIMSQILGKILLCLVFMVAVVQCYNVLIVFPGLSHSHFKLGNSLGRALAKSGHDVTVVSPFEDKNPPSGYSEVKLTGFFEKRDEVADINVFDFEHINPFVQVFFMNMLLTEGANFVLNHPNLQKLLDSNKTFDVIILEQFKHEGLHVLQCHYKAPLILLNTVGSNVWINPYVGNPAPPSYIPDTFLKYSARMNFWERAFNSIIILTEHVLMDFFIHRKQFAMAVAKFPHCANDNFSNNISLVFLNAHESITQPVPLVPNMINIGGFHIDPPKELPKDLKDLLDGAKEGVIYFSLGSNIESSDIKPGIKQDIIKSLGKLKHKVLWKYEDEDFKSPKNVEIRKWLPQQDILAHPNVKLFITHGGLLSLTESVHFGVPVLVLPVFGDQKMNAAKVEGMGYGVQIPFSQITEERLDDALNKLLNDPKYFKTARKLSDLSRDRPVNPMDLAIYWTEYIAKHKGAPHLRVAALDLTWYQYLLLDVIAFAVIVIIVTFTTLFILCRKCCCRKNKKAKVD</sequence>
<dbReference type="InterPro" id="IPR035595">
    <property type="entry name" value="UDP_glycos_trans_CS"/>
</dbReference>
<dbReference type="OrthoDB" id="5835829at2759"/>
<evidence type="ECO:0000313" key="6">
    <source>
        <dbReference type="EMBL" id="CAH1275340.1"/>
    </source>
</evidence>
<name>A0A9P0E1R7_DIABA</name>
<dbReference type="FunFam" id="3.40.50.2000:FF:000050">
    <property type="entry name" value="UDP-glucuronosyltransferase"/>
    <property type="match status" value="1"/>
</dbReference>
<dbReference type="SUPFAM" id="SSF53756">
    <property type="entry name" value="UDP-Glycosyltransferase/glycogen phosphorylase"/>
    <property type="match status" value="1"/>
</dbReference>
<dbReference type="EMBL" id="OU898278">
    <property type="protein sequence ID" value="CAH1275340.1"/>
    <property type="molecule type" value="Genomic_DNA"/>
</dbReference>
<dbReference type="Pfam" id="PF00201">
    <property type="entry name" value="UDPGT"/>
    <property type="match status" value="1"/>
</dbReference>
<dbReference type="Gene3D" id="3.40.50.2000">
    <property type="entry name" value="Glycogen Phosphorylase B"/>
    <property type="match status" value="1"/>
</dbReference>
<evidence type="ECO:0000313" key="7">
    <source>
        <dbReference type="Proteomes" id="UP001153709"/>
    </source>
</evidence>
<comment type="subcellular location">
    <subcellularLocation>
        <location evidence="5">Membrane</location>
        <topology evidence="5">Single-pass membrane protein</topology>
    </subcellularLocation>
</comment>
<dbReference type="PANTHER" id="PTHR48043">
    <property type="entry name" value="EG:EG0003.4 PROTEIN-RELATED"/>
    <property type="match status" value="1"/>
</dbReference>
<keyword evidence="5" id="KW-0472">Membrane</keyword>
<comment type="catalytic activity">
    <reaction evidence="5">
        <text>glucuronate acceptor + UDP-alpha-D-glucuronate = acceptor beta-D-glucuronoside + UDP + H(+)</text>
        <dbReference type="Rhea" id="RHEA:21032"/>
        <dbReference type="ChEBI" id="CHEBI:15378"/>
        <dbReference type="ChEBI" id="CHEBI:58052"/>
        <dbReference type="ChEBI" id="CHEBI:58223"/>
        <dbReference type="ChEBI" id="CHEBI:132367"/>
        <dbReference type="ChEBI" id="CHEBI:132368"/>
        <dbReference type="EC" id="2.4.1.17"/>
    </reaction>
</comment>
<dbReference type="GO" id="GO:0016020">
    <property type="term" value="C:membrane"/>
    <property type="evidence" value="ECO:0007669"/>
    <property type="project" value="UniProtKB-SubCell"/>
</dbReference>
<reference evidence="6" key="1">
    <citation type="submission" date="2022-01" db="EMBL/GenBank/DDBJ databases">
        <authorList>
            <person name="King R."/>
        </authorList>
    </citation>
    <scope>NUCLEOTIDE SEQUENCE</scope>
</reference>
<keyword evidence="5" id="KW-1133">Transmembrane helix</keyword>
<protein>
    <recommendedName>
        <fullName evidence="5">UDP-glucuronosyltransferase</fullName>
        <ecNumber evidence="5">2.4.1.17</ecNumber>
    </recommendedName>
</protein>
<keyword evidence="2 4" id="KW-0328">Glycosyltransferase</keyword>
<dbReference type="Proteomes" id="UP001153709">
    <property type="component" value="Chromosome 3"/>
</dbReference>
<evidence type="ECO:0000256" key="1">
    <source>
        <dbReference type="ARBA" id="ARBA00009995"/>
    </source>
</evidence>
<comment type="similarity">
    <text evidence="1 4">Belongs to the UDP-glycosyltransferase family.</text>
</comment>
<dbReference type="PROSITE" id="PS00375">
    <property type="entry name" value="UDPGT"/>
    <property type="match status" value="1"/>
</dbReference>
<comment type="caution">
    <text evidence="5">Lacks conserved residue(s) required for the propagation of feature annotation.</text>
</comment>
<accession>A0A9P0E1R7</accession>
<proteinExistence type="inferred from homology"/>
<dbReference type="GO" id="GO:0015020">
    <property type="term" value="F:glucuronosyltransferase activity"/>
    <property type="evidence" value="ECO:0007669"/>
    <property type="project" value="UniProtKB-EC"/>
</dbReference>
<feature type="transmembrane region" description="Helical" evidence="5">
    <location>
        <begin position="473"/>
        <end position="500"/>
    </location>
</feature>
<dbReference type="PANTHER" id="PTHR48043:SF159">
    <property type="entry name" value="EG:EG0003.4 PROTEIN-RELATED"/>
    <property type="match status" value="1"/>
</dbReference>
<keyword evidence="7" id="KW-1185">Reference proteome</keyword>
<keyword evidence="5" id="KW-0812">Transmembrane</keyword>
<gene>
    <name evidence="6" type="ORF">DIABBA_LOCUS4745</name>
</gene>
<evidence type="ECO:0000256" key="5">
    <source>
        <dbReference type="RuleBase" id="RU362059"/>
    </source>
</evidence>